<dbReference type="EMBL" id="MU276064">
    <property type="protein sequence ID" value="KAI0042470.1"/>
    <property type="molecule type" value="Genomic_DNA"/>
</dbReference>
<comment type="caution">
    <text evidence="1">The sequence shown here is derived from an EMBL/GenBank/DDBJ whole genome shotgun (WGS) entry which is preliminary data.</text>
</comment>
<name>A0ACB8REM9_9AGAM</name>
<evidence type="ECO:0000313" key="1">
    <source>
        <dbReference type="EMBL" id="KAI0042470.1"/>
    </source>
</evidence>
<reference evidence="1" key="2">
    <citation type="journal article" date="2022" name="New Phytol.">
        <title>Evolutionary transition to the ectomycorrhizal habit in the genomes of a hyperdiverse lineage of mushroom-forming fungi.</title>
        <authorList>
            <person name="Looney B."/>
            <person name="Miyauchi S."/>
            <person name="Morin E."/>
            <person name="Drula E."/>
            <person name="Courty P.E."/>
            <person name="Kohler A."/>
            <person name="Kuo A."/>
            <person name="LaButti K."/>
            <person name="Pangilinan J."/>
            <person name="Lipzen A."/>
            <person name="Riley R."/>
            <person name="Andreopoulos W."/>
            <person name="He G."/>
            <person name="Johnson J."/>
            <person name="Nolan M."/>
            <person name="Tritt A."/>
            <person name="Barry K.W."/>
            <person name="Grigoriev I.V."/>
            <person name="Nagy L.G."/>
            <person name="Hibbett D."/>
            <person name="Henrissat B."/>
            <person name="Matheny P.B."/>
            <person name="Labbe J."/>
            <person name="Martin F.M."/>
        </authorList>
    </citation>
    <scope>NUCLEOTIDE SEQUENCE</scope>
    <source>
        <strain evidence="1">FP105234-sp</strain>
    </source>
</reference>
<gene>
    <name evidence="1" type="ORF">FA95DRAFT_1564279</name>
</gene>
<keyword evidence="2" id="KW-1185">Reference proteome</keyword>
<sequence>MGGAHSSLQVQGWRAASAKAGGDSPDVHLVFCWPPQLDGAAAMVSAVCYQFCTEDPEELLARSVE</sequence>
<organism evidence="1 2">
    <name type="scientific">Auriscalpium vulgare</name>
    <dbReference type="NCBI Taxonomy" id="40419"/>
    <lineage>
        <taxon>Eukaryota</taxon>
        <taxon>Fungi</taxon>
        <taxon>Dikarya</taxon>
        <taxon>Basidiomycota</taxon>
        <taxon>Agaricomycotina</taxon>
        <taxon>Agaricomycetes</taxon>
        <taxon>Russulales</taxon>
        <taxon>Auriscalpiaceae</taxon>
        <taxon>Auriscalpium</taxon>
    </lineage>
</organism>
<protein>
    <submittedName>
        <fullName evidence="1">Uncharacterized protein</fullName>
    </submittedName>
</protein>
<proteinExistence type="predicted"/>
<evidence type="ECO:0000313" key="2">
    <source>
        <dbReference type="Proteomes" id="UP000814033"/>
    </source>
</evidence>
<dbReference type="Proteomes" id="UP000814033">
    <property type="component" value="Unassembled WGS sequence"/>
</dbReference>
<reference evidence="1" key="1">
    <citation type="submission" date="2021-02" db="EMBL/GenBank/DDBJ databases">
        <authorList>
            <consortium name="DOE Joint Genome Institute"/>
            <person name="Ahrendt S."/>
            <person name="Looney B.P."/>
            <person name="Miyauchi S."/>
            <person name="Morin E."/>
            <person name="Drula E."/>
            <person name="Courty P.E."/>
            <person name="Chicoki N."/>
            <person name="Fauchery L."/>
            <person name="Kohler A."/>
            <person name="Kuo A."/>
            <person name="Labutti K."/>
            <person name="Pangilinan J."/>
            <person name="Lipzen A."/>
            <person name="Riley R."/>
            <person name="Andreopoulos W."/>
            <person name="He G."/>
            <person name="Johnson J."/>
            <person name="Barry K.W."/>
            <person name="Grigoriev I.V."/>
            <person name="Nagy L."/>
            <person name="Hibbett D."/>
            <person name="Henrissat B."/>
            <person name="Matheny P.B."/>
            <person name="Labbe J."/>
            <person name="Martin F."/>
        </authorList>
    </citation>
    <scope>NUCLEOTIDE SEQUENCE</scope>
    <source>
        <strain evidence="1">FP105234-sp</strain>
    </source>
</reference>
<accession>A0ACB8REM9</accession>